<dbReference type="Pfam" id="PF00072">
    <property type="entry name" value="Response_reg"/>
    <property type="match status" value="2"/>
</dbReference>
<dbReference type="EMBL" id="FMXR01000006">
    <property type="protein sequence ID" value="SDB10222.1"/>
    <property type="molecule type" value="Genomic_DNA"/>
</dbReference>
<feature type="domain" description="Response regulatory" evidence="4">
    <location>
        <begin position="6"/>
        <end position="123"/>
    </location>
</feature>
<dbReference type="InterPro" id="IPR001633">
    <property type="entry name" value="EAL_dom"/>
</dbReference>
<evidence type="ECO:0000259" key="5">
    <source>
        <dbReference type="PROSITE" id="PS50883"/>
    </source>
</evidence>
<dbReference type="Gene3D" id="3.40.50.2300">
    <property type="match status" value="2"/>
</dbReference>
<feature type="domain" description="GGDEF" evidence="6">
    <location>
        <begin position="163"/>
        <end position="298"/>
    </location>
</feature>
<dbReference type="PROSITE" id="PS50110">
    <property type="entry name" value="RESPONSE_REGULATORY"/>
    <property type="match status" value="2"/>
</dbReference>
<feature type="modified residue" description="4-aspartylphosphate" evidence="3">
    <location>
        <position position="637"/>
    </location>
</feature>
<dbReference type="Gene3D" id="3.30.70.270">
    <property type="match status" value="1"/>
</dbReference>
<dbReference type="SUPFAM" id="SSF55073">
    <property type="entry name" value="Nucleotide cyclase"/>
    <property type="match status" value="1"/>
</dbReference>
<reference evidence="7 8" key="1">
    <citation type="submission" date="2016-10" db="EMBL/GenBank/DDBJ databases">
        <authorList>
            <person name="de Groot N.N."/>
        </authorList>
    </citation>
    <scope>NUCLEOTIDE SEQUENCE [LARGE SCALE GENOMIC DNA]</scope>
    <source>
        <strain evidence="7 8">DSM 3217</strain>
    </source>
</reference>
<dbReference type="SMART" id="SM00448">
    <property type="entry name" value="REC"/>
    <property type="match status" value="2"/>
</dbReference>
<dbReference type="InterPro" id="IPR001789">
    <property type="entry name" value="Sig_transdc_resp-reg_receiver"/>
</dbReference>
<dbReference type="InterPro" id="IPR011006">
    <property type="entry name" value="CheY-like_superfamily"/>
</dbReference>
<dbReference type="PANTHER" id="PTHR33121:SF71">
    <property type="entry name" value="OXYGEN SENSOR PROTEIN DOSP"/>
    <property type="match status" value="1"/>
</dbReference>
<organism evidence="7 8">
    <name type="scientific">Eubacterium oxidoreducens</name>
    <dbReference type="NCBI Taxonomy" id="1732"/>
    <lineage>
        <taxon>Bacteria</taxon>
        <taxon>Bacillati</taxon>
        <taxon>Bacillota</taxon>
        <taxon>Clostridia</taxon>
        <taxon>Eubacteriales</taxon>
        <taxon>Eubacteriaceae</taxon>
        <taxon>Eubacterium</taxon>
    </lineage>
</organism>
<dbReference type="AlphaFoldDB" id="A0A1G6APD3"/>
<protein>
    <recommendedName>
        <fullName evidence="1">Stage 0 sporulation protein A homolog</fullName>
    </recommendedName>
</protein>
<evidence type="ECO:0000256" key="1">
    <source>
        <dbReference type="ARBA" id="ARBA00018672"/>
    </source>
</evidence>
<dbReference type="PANTHER" id="PTHR33121">
    <property type="entry name" value="CYCLIC DI-GMP PHOSPHODIESTERASE PDEF"/>
    <property type="match status" value="1"/>
</dbReference>
<dbReference type="SUPFAM" id="SSF52172">
    <property type="entry name" value="CheY-like"/>
    <property type="match status" value="2"/>
</dbReference>
<dbReference type="CDD" id="cd01949">
    <property type="entry name" value="GGDEF"/>
    <property type="match status" value="1"/>
</dbReference>
<keyword evidence="8" id="KW-1185">Reference proteome</keyword>
<comment type="function">
    <text evidence="2">May play the central regulatory role in sporulation. It may be an element of the effector pathway responsible for the activation of sporulation genes in response to nutritional stress. Spo0A may act in concert with spo0H (a sigma factor) to control the expression of some genes that are critical to the sporulation process.</text>
</comment>
<dbReference type="NCBIfam" id="TIGR00254">
    <property type="entry name" value="GGDEF"/>
    <property type="match status" value="1"/>
</dbReference>
<dbReference type="PROSITE" id="PS50883">
    <property type="entry name" value="EAL"/>
    <property type="match status" value="1"/>
</dbReference>
<name>A0A1G6APD3_EUBOX</name>
<proteinExistence type="predicted"/>
<accession>A0A1G6APD3</accession>
<dbReference type="Proteomes" id="UP000199228">
    <property type="component" value="Unassembled WGS sequence"/>
</dbReference>
<feature type="modified residue" description="4-aspartylphosphate" evidence="3">
    <location>
        <position position="56"/>
    </location>
</feature>
<evidence type="ECO:0000256" key="3">
    <source>
        <dbReference type="PROSITE-ProRule" id="PRU00169"/>
    </source>
</evidence>
<dbReference type="PROSITE" id="PS50887">
    <property type="entry name" value="GGDEF"/>
    <property type="match status" value="1"/>
</dbReference>
<dbReference type="GO" id="GO:0071111">
    <property type="term" value="F:cyclic-guanylate-specific phosphodiesterase activity"/>
    <property type="evidence" value="ECO:0007669"/>
    <property type="project" value="InterPro"/>
</dbReference>
<evidence type="ECO:0000313" key="8">
    <source>
        <dbReference type="Proteomes" id="UP000199228"/>
    </source>
</evidence>
<evidence type="ECO:0000259" key="6">
    <source>
        <dbReference type="PROSITE" id="PS50887"/>
    </source>
</evidence>
<feature type="domain" description="Response regulatory" evidence="4">
    <location>
        <begin position="587"/>
        <end position="703"/>
    </location>
</feature>
<dbReference type="SMART" id="SM00267">
    <property type="entry name" value="GGDEF"/>
    <property type="match status" value="1"/>
</dbReference>
<dbReference type="SUPFAM" id="SSF141868">
    <property type="entry name" value="EAL domain-like"/>
    <property type="match status" value="1"/>
</dbReference>
<dbReference type="OrthoDB" id="9805474at2"/>
<dbReference type="SMART" id="SM00052">
    <property type="entry name" value="EAL"/>
    <property type="match status" value="1"/>
</dbReference>
<evidence type="ECO:0000256" key="2">
    <source>
        <dbReference type="ARBA" id="ARBA00024867"/>
    </source>
</evidence>
<dbReference type="GO" id="GO:0000160">
    <property type="term" value="P:phosphorelay signal transduction system"/>
    <property type="evidence" value="ECO:0007669"/>
    <property type="project" value="InterPro"/>
</dbReference>
<evidence type="ECO:0000313" key="7">
    <source>
        <dbReference type="EMBL" id="SDB10222.1"/>
    </source>
</evidence>
<gene>
    <name evidence="7" type="ORF">SAMN02910417_00802</name>
</gene>
<dbReference type="RefSeq" id="WP_090172443.1">
    <property type="nucleotide sequence ID" value="NZ_FMXR01000006.1"/>
</dbReference>
<dbReference type="Gene3D" id="3.20.20.450">
    <property type="entry name" value="EAL domain"/>
    <property type="match status" value="1"/>
</dbReference>
<dbReference type="Pfam" id="PF00563">
    <property type="entry name" value="EAL"/>
    <property type="match status" value="1"/>
</dbReference>
<dbReference type="Pfam" id="PF00990">
    <property type="entry name" value="GGDEF"/>
    <property type="match status" value="1"/>
</dbReference>
<dbReference type="InterPro" id="IPR029787">
    <property type="entry name" value="Nucleotide_cyclase"/>
</dbReference>
<dbReference type="STRING" id="1732.SAMN02910417_00802"/>
<feature type="domain" description="EAL" evidence="5">
    <location>
        <begin position="307"/>
        <end position="562"/>
    </location>
</feature>
<dbReference type="InterPro" id="IPR035919">
    <property type="entry name" value="EAL_sf"/>
</dbReference>
<keyword evidence="3" id="KW-0597">Phosphoprotein</keyword>
<sequence length="722" mass="82848">MAYKDTILIVDDQKINRVMLSDVLEQDYMLLFAEDGKQAIEILENNASEISVMILDIIMPKVDGFEVLKRMQLSSVYSKIPVIVITTQTSYENEVKALKLGAVDFITKPFSPDVLTYKLQNLIRYKNTTNMFSVVKEDFLTGVFSKDYFYQLVNEQLLLSEGQSYDMLVADIENFKLINDSFGVEEGDKLLQYFANVIRECARRYHGIVGRIGGDHFALLLPCHESGREKTEKLEHDIADEITASLMAYPLKFRIYAKLGVYQCNNTMLTISQICDRAMLAAQEIKGNYNVNISYYDDAIRQRLLLEQEIEGEMKTALETGQFQVFFQPKFSIKDEKHAGAEALVRWIHPEKGIIPPGQFVPIFERNGFISELDLYVMRQTCDFIANQKRNHLPYVPISVNVSRRDIYNESLPQVLSKIVESYQLDISDIHLEITETSYTENSQQLIGVITKLKQLGFVIEMDDFGSGYSSLNMLSELPIDVLKLDMRFLQNSLNAYSQNSSILSFIISLAKWMNISVVAEGVETKSQLEYLRNLNCDYAQGYYFAKPMPRDEYYAMMEHAQVTKVEIEDDLSKQGIRITGVQEGEVMMIVDDMKINRIMLSNIFQDTFKIVECSNGQEALDYLSDSSHRVDVILLDLLMPLMDGYETMRLLKLDPNRKQIPIIIVSQPGESNEIKALKMGASDYITKPFNALVVRKRVSNAIAEQRFRKMISYVNKDFYKD</sequence>
<dbReference type="CDD" id="cd01948">
    <property type="entry name" value="EAL"/>
    <property type="match status" value="1"/>
</dbReference>
<evidence type="ECO:0000259" key="4">
    <source>
        <dbReference type="PROSITE" id="PS50110"/>
    </source>
</evidence>
<dbReference type="InterPro" id="IPR050706">
    <property type="entry name" value="Cyclic-di-GMP_PDE-like"/>
</dbReference>
<dbReference type="InterPro" id="IPR043128">
    <property type="entry name" value="Rev_trsase/Diguanyl_cyclase"/>
</dbReference>
<dbReference type="InterPro" id="IPR000160">
    <property type="entry name" value="GGDEF_dom"/>
</dbReference>